<dbReference type="InterPro" id="IPR001404">
    <property type="entry name" value="Hsp90_fam"/>
</dbReference>
<protein>
    <recommendedName>
        <fullName evidence="3">F-box associated beta-propeller type 1 domain-containing protein</fullName>
    </recommendedName>
</protein>
<dbReference type="Proteomes" id="UP001642360">
    <property type="component" value="Unassembled WGS sequence"/>
</dbReference>
<comment type="caution">
    <text evidence="4">The sequence shown here is derived from an EMBL/GenBank/DDBJ whole genome shotgun (WGS) entry which is preliminary data.</text>
</comment>
<accession>A0ABC8UHD0</accession>
<keyword evidence="2" id="KW-0143">Chaperone</keyword>
<evidence type="ECO:0000259" key="3">
    <source>
        <dbReference type="Pfam" id="PF07734"/>
    </source>
</evidence>
<comment type="similarity">
    <text evidence="1">Belongs to the heat shock protein 90 family.</text>
</comment>
<proteinExistence type="inferred from homology"/>
<sequence length="225" mass="25620">MQLRNPKEVTTEEYNEFYKKTFNEYLEPLASSHFTTEHVVYDNYLPTGFVNGALHWVASNGGDRNSFRSLIVAFDMGGEVFRDIMMPQAVANKDVTNLAVMVMGTSLALVEYQRFWQSEYCWVWEMKEYGEAESWSRLYNIDMRERIRNVVGLRKNNEVFLTARVKGLVSYDPITKEIKCLGIHGTNRGFYANTHVETLVLLKGVCGVLGQASSSNAMADEGDPL</sequence>
<evidence type="ECO:0000256" key="1">
    <source>
        <dbReference type="ARBA" id="ARBA00008239"/>
    </source>
</evidence>
<dbReference type="EMBL" id="CAUOFW020007724">
    <property type="protein sequence ID" value="CAK9180402.1"/>
    <property type="molecule type" value="Genomic_DNA"/>
</dbReference>
<gene>
    <name evidence="4" type="ORF">ILEXP_LOCUS50395</name>
</gene>
<organism evidence="4 5">
    <name type="scientific">Ilex paraguariensis</name>
    <name type="common">yerba mate</name>
    <dbReference type="NCBI Taxonomy" id="185542"/>
    <lineage>
        <taxon>Eukaryota</taxon>
        <taxon>Viridiplantae</taxon>
        <taxon>Streptophyta</taxon>
        <taxon>Embryophyta</taxon>
        <taxon>Tracheophyta</taxon>
        <taxon>Spermatophyta</taxon>
        <taxon>Magnoliopsida</taxon>
        <taxon>eudicotyledons</taxon>
        <taxon>Gunneridae</taxon>
        <taxon>Pentapetalae</taxon>
        <taxon>asterids</taxon>
        <taxon>campanulids</taxon>
        <taxon>Aquifoliales</taxon>
        <taxon>Aquifoliaceae</taxon>
        <taxon>Ilex</taxon>
    </lineage>
</organism>
<dbReference type="InterPro" id="IPR006527">
    <property type="entry name" value="F-box-assoc_dom_typ1"/>
</dbReference>
<dbReference type="Pfam" id="PF07734">
    <property type="entry name" value="FBA_1"/>
    <property type="match status" value="1"/>
</dbReference>
<dbReference type="NCBIfam" id="TIGR01640">
    <property type="entry name" value="F_box_assoc_1"/>
    <property type="match status" value="1"/>
</dbReference>
<evidence type="ECO:0000256" key="2">
    <source>
        <dbReference type="ARBA" id="ARBA00023186"/>
    </source>
</evidence>
<dbReference type="Pfam" id="PF00183">
    <property type="entry name" value="HSP90"/>
    <property type="match status" value="1"/>
</dbReference>
<feature type="domain" description="F-box associated beta-propeller type 1" evidence="3">
    <location>
        <begin position="48"/>
        <end position="188"/>
    </location>
</feature>
<evidence type="ECO:0000313" key="4">
    <source>
        <dbReference type="EMBL" id="CAK9180402.1"/>
    </source>
</evidence>
<evidence type="ECO:0000313" key="5">
    <source>
        <dbReference type="Proteomes" id="UP001642360"/>
    </source>
</evidence>
<dbReference type="InterPro" id="IPR017451">
    <property type="entry name" value="F-box-assoc_interact_dom"/>
</dbReference>
<dbReference type="Gene3D" id="3.30.230.80">
    <property type="match status" value="1"/>
</dbReference>
<dbReference type="AlphaFoldDB" id="A0ABC8UHD0"/>
<keyword evidence="5" id="KW-1185">Reference proteome</keyword>
<name>A0ABC8UHD0_9AQUA</name>
<reference evidence="4 5" key="1">
    <citation type="submission" date="2024-02" db="EMBL/GenBank/DDBJ databases">
        <authorList>
            <person name="Vignale AGUSTIN F."/>
            <person name="Sosa J E."/>
            <person name="Modenutti C."/>
        </authorList>
    </citation>
    <scope>NUCLEOTIDE SEQUENCE [LARGE SCALE GENOMIC DNA]</scope>
</reference>